<accession>A0A4Q9PA48</accession>
<organism evidence="1 2">
    <name type="scientific">Dichomitus squalens</name>
    <dbReference type="NCBI Taxonomy" id="114155"/>
    <lineage>
        <taxon>Eukaryota</taxon>
        <taxon>Fungi</taxon>
        <taxon>Dikarya</taxon>
        <taxon>Basidiomycota</taxon>
        <taxon>Agaricomycotina</taxon>
        <taxon>Agaricomycetes</taxon>
        <taxon>Polyporales</taxon>
        <taxon>Polyporaceae</taxon>
        <taxon>Dichomitus</taxon>
    </lineage>
</organism>
<evidence type="ECO:0000313" key="1">
    <source>
        <dbReference type="EMBL" id="TBU51318.1"/>
    </source>
</evidence>
<dbReference type="EMBL" id="ML145340">
    <property type="protein sequence ID" value="TBU51318.1"/>
    <property type="molecule type" value="Genomic_DNA"/>
</dbReference>
<dbReference type="Proteomes" id="UP000292082">
    <property type="component" value="Unassembled WGS sequence"/>
</dbReference>
<feature type="non-terminal residue" evidence="1">
    <location>
        <position position="1"/>
    </location>
</feature>
<name>A0A4Q9PA48_9APHY</name>
<proteinExistence type="predicted"/>
<dbReference type="AlphaFoldDB" id="A0A4Q9PA48"/>
<keyword evidence="2" id="KW-1185">Reference proteome</keyword>
<gene>
    <name evidence="1" type="ORF">BD310DRAFT_834670</name>
</gene>
<reference evidence="1 2" key="1">
    <citation type="submission" date="2019-01" db="EMBL/GenBank/DDBJ databases">
        <title>Draft genome sequences of three monokaryotic isolates of the white-rot basidiomycete fungus Dichomitus squalens.</title>
        <authorList>
            <consortium name="DOE Joint Genome Institute"/>
            <person name="Lopez S.C."/>
            <person name="Andreopoulos B."/>
            <person name="Pangilinan J."/>
            <person name="Lipzen A."/>
            <person name="Riley R."/>
            <person name="Ahrendt S."/>
            <person name="Ng V."/>
            <person name="Barry K."/>
            <person name="Daum C."/>
            <person name="Grigoriev I.V."/>
            <person name="Hilden K.S."/>
            <person name="Makela M.R."/>
            <person name="de Vries R.P."/>
        </authorList>
    </citation>
    <scope>NUCLEOTIDE SEQUENCE [LARGE SCALE GENOMIC DNA]</scope>
    <source>
        <strain evidence="1 2">CBS 464.89</strain>
    </source>
</reference>
<sequence length="154" mass="16719">VAQRDTRACPKYSNSQGEFNRRLQMNGSKSGTTRMASANASVRGRLLLEDSALLHQREMLLHVPADVDGLPSSLDGRCRTSREILASSQEARAIEEATDHGVDVPATANGRLHVRLLPNAHDDLVLLAEHPRNHPGLTAPRCPAVRAMTSGRCP</sequence>
<evidence type="ECO:0000313" key="2">
    <source>
        <dbReference type="Proteomes" id="UP000292082"/>
    </source>
</evidence>
<protein>
    <submittedName>
        <fullName evidence="1">Uncharacterized protein</fullName>
    </submittedName>
</protein>